<proteinExistence type="inferred from homology"/>
<dbReference type="Gene3D" id="3.30.830.10">
    <property type="entry name" value="Metalloenzyme, LuxS/M16 peptidase-like"/>
    <property type="match status" value="2"/>
</dbReference>
<evidence type="ECO:0000313" key="5">
    <source>
        <dbReference type="EMBL" id="HEN28488.1"/>
    </source>
</evidence>
<dbReference type="GO" id="GO:0006508">
    <property type="term" value="P:proteolysis"/>
    <property type="evidence" value="ECO:0007669"/>
    <property type="project" value="InterPro"/>
</dbReference>
<protein>
    <submittedName>
        <fullName evidence="5">Insulinase family protein</fullName>
    </submittedName>
</protein>
<dbReference type="SUPFAM" id="SSF63411">
    <property type="entry name" value="LuxS/MPP-like metallohydrolase"/>
    <property type="match status" value="2"/>
</dbReference>
<dbReference type="InterPro" id="IPR007863">
    <property type="entry name" value="Peptidase_M16_C"/>
</dbReference>
<evidence type="ECO:0000256" key="2">
    <source>
        <dbReference type="RuleBase" id="RU004447"/>
    </source>
</evidence>
<dbReference type="PROSITE" id="PS00143">
    <property type="entry name" value="INSULINASE"/>
    <property type="match status" value="1"/>
</dbReference>
<dbReference type="InterPro" id="IPR001431">
    <property type="entry name" value="Pept_M16_Zn_BS"/>
</dbReference>
<organism evidence="5">
    <name type="scientific">candidate division WOR-3 bacterium</name>
    <dbReference type="NCBI Taxonomy" id="2052148"/>
    <lineage>
        <taxon>Bacteria</taxon>
        <taxon>Bacteria division WOR-3</taxon>
    </lineage>
</organism>
<feature type="domain" description="Peptidase M16 C-terminal" evidence="4">
    <location>
        <begin position="236"/>
        <end position="405"/>
    </location>
</feature>
<evidence type="ECO:0000256" key="1">
    <source>
        <dbReference type="ARBA" id="ARBA00007261"/>
    </source>
</evidence>
<comment type="similarity">
    <text evidence="1 2">Belongs to the peptidase M16 family.</text>
</comment>
<dbReference type="GO" id="GO:0004222">
    <property type="term" value="F:metalloendopeptidase activity"/>
    <property type="evidence" value="ECO:0007669"/>
    <property type="project" value="InterPro"/>
</dbReference>
<dbReference type="AlphaFoldDB" id="A0A7C2K2H3"/>
<feature type="domain" description="Peptidase M16 N-terminal" evidence="3">
    <location>
        <begin position="42"/>
        <end position="82"/>
    </location>
</feature>
<dbReference type="InterPro" id="IPR011249">
    <property type="entry name" value="Metalloenz_LuxS/M16"/>
</dbReference>
<evidence type="ECO:0000259" key="4">
    <source>
        <dbReference type="Pfam" id="PF05193"/>
    </source>
</evidence>
<dbReference type="Pfam" id="PF05193">
    <property type="entry name" value="Peptidase_M16_C"/>
    <property type="match status" value="1"/>
</dbReference>
<dbReference type="EMBL" id="DSOL01000217">
    <property type="protein sequence ID" value="HEN28488.1"/>
    <property type="molecule type" value="Genomic_DNA"/>
</dbReference>
<reference evidence="5" key="1">
    <citation type="journal article" date="2020" name="mSystems">
        <title>Genome- and Community-Level Interaction Insights into Carbon Utilization and Element Cycling Functions of Hydrothermarchaeota in Hydrothermal Sediment.</title>
        <authorList>
            <person name="Zhou Z."/>
            <person name="Liu Y."/>
            <person name="Xu W."/>
            <person name="Pan J."/>
            <person name="Luo Z.H."/>
            <person name="Li M."/>
        </authorList>
    </citation>
    <scope>NUCLEOTIDE SEQUENCE [LARGE SCALE GENOMIC DNA]</scope>
    <source>
        <strain evidence="5">SpSt-34</strain>
    </source>
</reference>
<sequence length="473" mass="54911">MNIILLLLILTIPAKPISTYTLENGLRVVFIQDKTLPVFLGFIQFNTGSADELPGLTGTSHLLEHMLFKGTRKLGTTNYKEEEKLNRKLDELYQKLETIDDDSSKKTILFQIDSIKQELKKYIISEEIWRIYQSHGGAMMNASTSNVSTQYYIMLPSNKKELWFKIESDRFKNLVLREFYSERDVVNEERRMGENNPYNKIWNTLMTTVYQASPLRWPVIGWEDDIMNVKPHQVMWYYKNHYTPDNCVIVLIGDVEPEEDLKLARKYFGDWKGKKLNISRYTKEPPQEGTRRAHVKSHGKPTLAIGFQGPYYPDKDYYALSIFSFIFGESDASIMKKSLVDKGLASNTYSFAISWDGKGPSLFGIYLYPVPGYSLDSLENRLFNLLDSLKNVGLEEKLLEKAKNNYKMYFMLRQREPLSFAFTISRGVRLFNDPEFYKKELEIIESIKTEDVINAIKKYLRKDNASIVTLGGE</sequence>
<evidence type="ECO:0000259" key="3">
    <source>
        <dbReference type="Pfam" id="PF00675"/>
    </source>
</evidence>
<dbReference type="GO" id="GO:0046872">
    <property type="term" value="F:metal ion binding"/>
    <property type="evidence" value="ECO:0007669"/>
    <property type="project" value="InterPro"/>
</dbReference>
<accession>A0A7C2K2H3</accession>
<dbReference type="InterPro" id="IPR011765">
    <property type="entry name" value="Pept_M16_N"/>
</dbReference>
<dbReference type="PANTHER" id="PTHR11851">
    <property type="entry name" value="METALLOPROTEASE"/>
    <property type="match status" value="1"/>
</dbReference>
<dbReference type="PANTHER" id="PTHR11851:SF49">
    <property type="entry name" value="MITOCHONDRIAL-PROCESSING PEPTIDASE SUBUNIT ALPHA"/>
    <property type="match status" value="1"/>
</dbReference>
<name>A0A7C2K2H3_UNCW3</name>
<dbReference type="Pfam" id="PF00675">
    <property type="entry name" value="Peptidase_M16"/>
    <property type="match status" value="1"/>
</dbReference>
<comment type="caution">
    <text evidence="5">The sequence shown here is derived from an EMBL/GenBank/DDBJ whole genome shotgun (WGS) entry which is preliminary data.</text>
</comment>
<gene>
    <name evidence="5" type="ORF">ENQ77_07590</name>
</gene>
<dbReference type="InterPro" id="IPR050361">
    <property type="entry name" value="MPP/UQCRC_Complex"/>
</dbReference>